<dbReference type="Proteomes" id="UP000024635">
    <property type="component" value="Unassembled WGS sequence"/>
</dbReference>
<dbReference type="PANTHER" id="PTHR13218:SF8">
    <property type="entry name" value="TRANSCRIPTION INITIATION FACTOR TFIID SUBUNIT 11"/>
    <property type="match status" value="1"/>
</dbReference>
<gene>
    <name evidence="9" type="primary">Acey_s0250.g148</name>
    <name evidence="9" type="synonym">Acey-taf-11.1</name>
    <name evidence="9" type="ORF">Y032_0250g148</name>
</gene>
<feature type="compositionally biased region" description="Basic and acidic residues" evidence="7">
    <location>
        <begin position="151"/>
        <end position="161"/>
    </location>
</feature>
<dbReference type="InterPro" id="IPR006809">
    <property type="entry name" value="TAFII28_dom"/>
</dbReference>
<dbReference type="STRING" id="53326.A0A016SC87"/>
<dbReference type="InterPro" id="IPR045127">
    <property type="entry name" value="TAF11-like"/>
</dbReference>
<dbReference type="AlphaFoldDB" id="A0A016SC87"/>
<dbReference type="OrthoDB" id="28335at2759"/>
<feature type="region of interest" description="Disordered" evidence="7">
    <location>
        <begin position="213"/>
        <end position="251"/>
    </location>
</feature>
<dbReference type="FunFam" id="1.10.20.10:FF:000061">
    <property type="entry name" value="TFIID subunit"/>
    <property type="match status" value="1"/>
</dbReference>
<dbReference type="Pfam" id="PF04719">
    <property type="entry name" value="TAFII28"/>
    <property type="match status" value="1"/>
</dbReference>
<evidence type="ECO:0000313" key="9">
    <source>
        <dbReference type="EMBL" id="EYB88250.1"/>
    </source>
</evidence>
<keyword evidence="5" id="KW-0539">Nucleus</keyword>
<evidence type="ECO:0000256" key="6">
    <source>
        <dbReference type="ARBA" id="ARBA00072882"/>
    </source>
</evidence>
<comment type="caution">
    <text evidence="9">The sequence shown here is derived from an EMBL/GenBank/DDBJ whole genome shotgun (WGS) entry which is preliminary data.</text>
</comment>
<evidence type="ECO:0000256" key="1">
    <source>
        <dbReference type="ARBA" id="ARBA00004123"/>
    </source>
</evidence>
<reference evidence="10" key="1">
    <citation type="journal article" date="2015" name="Nat. Genet.">
        <title>The genome and transcriptome of the zoonotic hookworm Ancylostoma ceylanicum identify infection-specific gene families.</title>
        <authorList>
            <person name="Schwarz E.M."/>
            <person name="Hu Y."/>
            <person name="Antoshechkin I."/>
            <person name="Miller M.M."/>
            <person name="Sternberg P.W."/>
            <person name="Aroian R.V."/>
        </authorList>
    </citation>
    <scope>NUCLEOTIDE SEQUENCE</scope>
    <source>
        <strain evidence="10">HY135</strain>
    </source>
</reference>
<proteinExistence type="inferred from homology"/>
<evidence type="ECO:0000256" key="4">
    <source>
        <dbReference type="ARBA" id="ARBA00023163"/>
    </source>
</evidence>
<evidence type="ECO:0000256" key="2">
    <source>
        <dbReference type="ARBA" id="ARBA00009788"/>
    </source>
</evidence>
<dbReference type="InterPro" id="IPR009072">
    <property type="entry name" value="Histone-fold"/>
</dbReference>
<organism evidence="9 10">
    <name type="scientific">Ancylostoma ceylanicum</name>
    <dbReference type="NCBI Taxonomy" id="53326"/>
    <lineage>
        <taxon>Eukaryota</taxon>
        <taxon>Metazoa</taxon>
        <taxon>Ecdysozoa</taxon>
        <taxon>Nematoda</taxon>
        <taxon>Chromadorea</taxon>
        <taxon>Rhabditida</taxon>
        <taxon>Rhabditina</taxon>
        <taxon>Rhabditomorpha</taxon>
        <taxon>Strongyloidea</taxon>
        <taxon>Ancylostomatidae</taxon>
        <taxon>Ancylostomatinae</taxon>
        <taxon>Ancylostoma</taxon>
    </lineage>
</organism>
<evidence type="ECO:0000256" key="5">
    <source>
        <dbReference type="ARBA" id="ARBA00023242"/>
    </source>
</evidence>
<dbReference type="GO" id="GO:0051123">
    <property type="term" value="P:RNA polymerase II preinitiation complex assembly"/>
    <property type="evidence" value="ECO:0007669"/>
    <property type="project" value="InterPro"/>
</dbReference>
<feature type="region of interest" description="Disordered" evidence="7">
    <location>
        <begin position="59"/>
        <end position="166"/>
    </location>
</feature>
<keyword evidence="4" id="KW-0804">Transcription</keyword>
<comment type="similarity">
    <text evidence="2">Belongs to the TAF11 family.</text>
</comment>
<dbReference type="SUPFAM" id="SSF47113">
    <property type="entry name" value="Histone-fold"/>
    <property type="match status" value="1"/>
</dbReference>
<dbReference type="PANTHER" id="PTHR13218">
    <property type="entry name" value="TRANSCRIPTION INITIATION FACTOR TFIID SUBUNIT 11-RELATED"/>
    <property type="match status" value="1"/>
</dbReference>
<feature type="compositionally biased region" description="Basic and acidic residues" evidence="7">
    <location>
        <begin position="85"/>
        <end position="101"/>
    </location>
</feature>
<dbReference type="EMBL" id="JARK01001586">
    <property type="protein sequence ID" value="EYB88250.1"/>
    <property type="molecule type" value="Genomic_DNA"/>
</dbReference>
<dbReference type="GO" id="GO:0005669">
    <property type="term" value="C:transcription factor TFIID complex"/>
    <property type="evidence" value="ECO:0007669"/>
    <property type="project" value="InterPro"/>
</dbReference>
<feature type="domain" description="TAFII28-like protein" evidence="8">
    <location>
        <begin position="265"/>
        <end position="349"/>
    </location>
</feature>
<evidence type="ECO:0000313" key="10">
    <source>
        <dbReference type="Proteomes" id="UP000024635"/>
    </source>
</evidence>
<keyword evidence="3" id="KW-0805">Transcription regulation</keyword>
<dbReference type="GO" id="GO:0016251">
    <property type="term" value="F:RNA polymerase II general transcription initiation factor activity"/>
    <property type="evidence" value="ECO:0007669"/>
    <property type="project" value="TreeGrafter"/>
</dbReference>
<dbReference type="Gene3D" id="1.10.20.10">
    <property type="entry name" value="Histone, subunit A"/>
    <property type="match status" value="1"/>
</dbReference>
<sequence length="370" mass="40646">MNPSPDGGKTKDKHGKSSTTLKLTTFPRFSGKKVHVFGGTECCVANIIVGMDDDNLFGGDLSESSSDDEIAPDSSKAPPQQMSVVKEERVVVKEEREEPPKPKVTFSLADEEESNDGMSILSGLGDTGALNLPVTKAAKRKAPSPSPASNEAKRVKSEGHLTESTSTADFQEALSLLNDPTGDVFATPTAPAPKKIIKDKNKVGVVKKEKDVRFAPDVAQMDKPSTSQPKPPESTVPKTENEEEDSLPIKPLNEEDELLRLKMQILISNFSQEQLNRYEMYRRSSFPKSTIRRLIHQFTGVNVGQNVVIAVAGLAKVFACELVEEALDIQAKMTETGEPLKPNHLRLAYYSLERQGKIFPQNSQRRNPFL</sequence>
<evidence type="ECO:0000256" key="3">
    <source>
        <dbReference type="ARBA" id="ARBA00023015"/>
    </source>
</evidence>
<keyword evidence="10" id="KW-1185">Reference proteome</keyword>
<name>A0A016SC87_9BILA</name>
<evidence type="ECO:0000259" key="8">
    <source>
        <dbReference type="Pfam" id="PF04719"/>
    </source>
</evidence>
<protein>
    <recommendedName>
        <fullName evidence="6">Transcription initiation factor TFIID subunit 11</fullName>
    </recommendedName>
</protein>
<evidence type="ECO:0000256" key="7">
    <source>
        <dbReference type="SAM" id="MobiDB-lite"/>
    </source>
</evidence>
<dbReference type="CDD" id="cd08048">
    <property type="entry name" value="HFD_TAF11"/>
    <property type="match status" value="1"/>
</dbReference>
<comment type="subcellular location">
    <subcellularLocation>
        <location evidence="1">Nucleus</location>
    </subcellularLocation>
</comment>
<accession>A0A016SC87</accession>
<dbReference type="GO" id="GO:0046982">
    <property type="term" value="F:protein heterodimerization activity"/>
    <property type="evidence" value="ECO:0007669"/>
    <property type="project" value="InterPro"/>
</dbReference>
<feature type="region of interest" description="Disordered" evidence="7">
    <location>
        <begin position="1"/>
        <end position="20"/>
    </location>
</feature>